<reference evidence="1 2" key="1">
    <citation type="journal article" date="2015" name="BMC Genomics">
        <title>The isolation and characterization of two Stenotrophomonas maltophilia bacteriophages capable of cross-taxonomic order infectivity.</title>
        <authorList>
            <person name="Peters D.L."/>
            <person name="Lynch K.H."/>
            <person name="Stothard P."/>
            <person name="Dennis J.J."/>
        </authorList>
    </citation>
    <scope>NUCLEOTIDE SEQUENCE [LARGE SCALE GENOMIC DNA]</scope>
</reference>
<dbReference type="GeneID" id="26645362"/>
<dbReference type="EMBL" id="KR537871">
    <property type="protein sequence ID" value="AKI28784.1"/>
    <property type="molecule type" value="Genomic_DNA"/>
</dbReference>
<dbReference type="KEGG" id="vg:26645362"/>
<evidence type="ECO:0000313" key="2">
    <source>
        <dbReference type="Proteomes" id="UP000203215"/>
    </source>
</evidence>
<proteinExistence type="predicted"/>
<accession>A0A0M3MWJ8</accession>
<dbReference type="OrthoDB" id="36940at10239"/>
<organism evidence="1 2">
    <name type="scientific">Stenotrophomonas phage vB_SmaS-DLP_2</name>
    <dbReference type="NCBI Taxonomy" id="1642663"/>
    <lineage>
        <taxon>Viruses</taxon>
        <taxon>Duplodnaviria</taxon>
        <taxon>Heunggongvirae</taxon>
        <taxon>Uroviricota</taxon>
        <taxon>Caudoviricetes</taxon>
        <taxon>Jondennisvirinae</taxon>
        <taxon>Septimatrevirus</taxon>
        <taxon>Septimatrevirus DLP2</taxon>
    </lineage>
</organism>
<protein>
    <submittedName>
        <fullName evidence="1">Uncharacterized protein</fullName>
    </submittedName>
</protein>
<evidence type="ECO:0000313" key="1">
    <source>
        <dbReference type="EMBL" id="AKI28784.1"/>
    </source>
</evidence>
<dbReference type="RefSeq" id="YP_009219189.1">
    <property type="nucleotide sequence ID" value="NC_029019.1"/>
</dbReference>
<keyword evidence="2" id="KW-1185">Reference proteome</keyword>
<dbReference type="Proteomes" id="UP000203215">
    <property type="component" value="Segment"/>
</dbReference>
<sequence length="53" mass="5984">MAIGRTFIIAMIVAPPLVAIRARLFRWVVWPTEQRASFERKPITNSTAFGKPA</sequence>
<name>A0A0M3MWJ8_9CAUD</name>